<dbReference type="AlphaFoldDB" id="A0A9W8JXD0"/>
<comment type="caution">
    <text evidence="1">The sequence shown here is derived from an EMBL/GenBank/DDBJ whole genome shotgun (WGS) entry which is preliminary data.</text>
</comment>
<accession>A0A9W8JXD0</accession>
<evidence type="ECO:0000313" key="1">
    <source>
        <dbReference type="EMBL" id="KAJ3508015.1"/>
    </source>
</evidence>
<evidence type="ECO:0000313" key="2">
    <source>
        <dbReference type="Proteomes" id="UP001148786"/>
    </source>
</evidence>
<keyword evidence="2" id="KW-1185">Reference proteome</keyword>
<dbReference type="EMBL" id="JANKHO010000602">
    <property type="protein sequence ID" value="KAJ3508015.1"/>
    <property type="molecule type" value="Genomic_DNA"/>
</dbReference>
<proteinExistence type="predicted"/>
<reference evidence="1" key="1">
    <citation type="submission" date="2022-07" db="EMBL/GenBank/DDBJ databases">
        <title>Genome Sequence of Agrocybe chaxingu.</title>
        <authorList>
            <person name="Buettner E."/>
        </authorList>
    </citation>
    <scope>NUCLEOTIDE SEQUENCE</scope>
    <source>
        <strain evidence="1">MP-N11</strain>
    </source>
</reference>
<dbReference type="Proteomes" id="UP001148786">
    <property type="component" value="Unassembled WGS sequence"/>
</dbReference>
<gene>
    <name evidence="1" type="ORF">NLJ89_g5988</name>
</gene>
<sequence length="899" mass="101887">MLRKLFCRANTEDMAHGALGAHEISDFTPALDTPGVGTQAYFPDLGNPQDKLDLQRTASEPQAEWQLPLPSDILLLILDTYFLQDAATVGKLSLSCLSLAQICRSYRLRSLCLNTKSLETLEDFAASLRRYPNMCEIIQDFRITRDKASWFTTEAEENLCFILTHPYPKLTRLKISFQASWPSIPPQPRAAFHVMFGQPSLREIVFDGTHIFVDMLAHLPNIPSLEIRGDAYRLPSPFSFSSGGDSFCMPERLVFYDRSNTGFITRNLFHEDSPLKLTRLKKMEAYISKLQTGDLAIPLILCATTLRSLHLYSVVPTTINLGLLKQLEDILLTCDLTKRPVDAFNQLLHTLSRLGPHPDPVRNLSQITLIFRGGHIRLNWHRLDALFAPSLKRRWPKLKRMNIRIVDEKWLLHRKPKNTADPTTIGKAPSLGRISGIFEPAGESDEHTAANRDEFANRPVKVDAPESKVIISRRHPEWQLRLPFDVALIIVPYLLDDCRALSNLTLACCSLAQICRPLRFRTTTLRGWEKRPVTSTQRFVLCLNTSPDILEMIENLQIISPTKFLKFPEGPVNFEDESLCFILQRPYSKLRRMELSFTFAWAAMPSRLQHAFYAAFLLSSLQEVVLCQARFHANTLAHLHRISSLDIRGDISLLPWTPSDCGDNLCRPTHLAFQDATQTGITTKNLFNERSPLRLMRLEKMEAYTASANTLHMNPVFSMCASTLTTLHLYMGSSRWRSSPEPVPLNLSPLTRLQDLLLTFELVQVTVGLLGTNSLVDESYPALAWAATSLSSLGPRPHPVRNLSQITLFILHRRLRYESSSTKVPWGTLDAVFGPTLGQRWSKLQSVVVRHVMENASEDEKQFMPNKIESVMRPMMPVLHSAGVLKICTSNETLGFWNL</sequence>
<protein>
    <submittedName>
        <fullName evidence="1">Uncharacterized protein</fullName>
    </submittedName>
</protein>
<organism evidence="1 2">
    <name type="scientific">Agrocybe chaxingu</name>
    <dbReference type="NCBI Taxonomy" id="84603"/>
    <lineage>
        <taxon>Eukaryota</taxon>
        <taxon>Fungi</taxon>
        <taxon>Dikarya</taxon>
        <taxon>Basidiomycota</taxon>
        <taxon>Agaricomycotina</taxon>
        <taxon>Agaricomycetes</taxon>
        <taxon>Agaricomycetidae</taxon>
        <taxon>Agaricales</taxon>
        <taxon>Agaricineae</taxon>
        <taxon>Strophariaceae</taxon>
        <taxon>Agrocybe</taxon>
    </lineage>
</organism>
<name>A0A9W8JXD0_9AGAR</name>
<dbReference type="OrthoDB" id="2904962at2759"/>